<evidence type="ECO:0000259" key="1">
    <source>
        <dbReference type="PROSITE" id="PS50022"/>
    </source>
</evidence>
<dbReference type="InterPro" id="IPR000421">
    <property type="entry name" value="FA58C"/>
</dbReference>
<dbReference type="SUPFAM" id="SSF49785">
    <property type="entry name" value="Galactose-binding domain-like"/>
    <property type="match status" value="1"/>
</dbReference>
<gene>
    <name evidence="2" type="ORF">GCM10017764_29900</name>
</gene>
<dbReference type="InterPro" id="IPR013728">
    <property type="entry name" value="BT_3987-like_N"/>
</dbReference>
<dbReference type="RefSeq" id="WP_189627507.1">
    <property type="nucleotide sequence ID" value="NZ_BNAF01000012.1"/>
</dbReference>
<accession>A0ABQ3I2S2</accession>
<evidence type="ECO:0000313" key="3">
    <source>
        <dbReference type="Proteomes" id="UP000620550"/>
    </source>
</evidence>
<feature type="domain" description="F5/8 type C" evidence="1">
    <location>
        <begin position="159"/>
        <end position="318"/>
    </location>
</feature>
<dbReference type="InterPro" id="IPR008979">
    <property type="entry name" value="Galactose-bd-like_sf"/>
</dbReference>
<organism evidence="2 3">
    <name type="scientific">Sphingobacterium griseoflavum</name>
    <dbReference type="NCBI Taxonomy" id="1474952"/>
    <lineage>
        <taxon>Bacteria</taxon>
        <taxon>Pseudomonadati</taxon>
        <taxon>Bacteroidota</taxon>
        <taxon>Sphingobacteriia</taxon>
        <taxon>Sphingobacteriales</taxon>
        <taxon>Sphingobacteriaceae</taxon>
        <taxon>Sphingobacterium</taxon>
    </lineage>
</organism>
<keyword evidence="3" id="KW-1185">Reference proteome</keyword>
<dbReference type="Pfam" id="PF08522">
    <property type="entry name" value="BT_3987-like_N"/>
    <property type="match status" value="1"/>
</dbReference>
<proteinExistence type="predicted"/>
<dbReference type="Gene3D" id="2.60.120.260">
    <property type="entry name" value="Galactose-binding domain-like"/>
    <property type="match status" value="1"/>
</dbReference>
<dbReference type="EMBL" id="BNAF01000012">
    <property type="protein sequence ID" value="GHE44699.1"/>
    <property type="molecule type" value="Genomic_DNA"/>
</dbReference>
<sequence length="325" mass="35419">MKINTCIIYAIVFLGIWLTACEKDESKPGQLAADAVMFDLPGTQDFVATDLDIKEPSLLSLEMKAALREGTASDLHYVTFDPDTTKIDLYKEKYDPDAILLPALNYLFYKSTVPLHVGNSFSDPAIVNIGFQNLLRPHSTYVLPVAITALDGIVQDPGTRQVAYYVFKTGQPLYVDHTGFAVTATASSTAGANTAARAIDANTGTTYWASATSESLPQSLNIDYAREVGFSGIDIFYPTSSNINYNTTGGDPRVVKIETSTDNTVWVDHGTFPVDIRNTARKYTINLPSPTTARYLRATILEAAPFQSGNLTFSVVLVSGIMLRN</sequence>
<comment type="caution">
    <text evidence="2">The sequence shown here is derived from an EMBL/GenBank/DDBJ whole genome shotgun (WGS) entry which is preliminary data.</text>
</comment>
<dbReference type="Proteomes" id="UP000620550">
    <property type="component" value="Unassembled WGS sequence"/>
</dbReference>
<protein>
    <recommendedName>
        <fullName evidence="1">F5/8 type C domain-containing protein</fullName>
    </recommendedName>
</protein>
<dbReference type="PROSITE" id="PS50022">
    <property type="entry name" value="FA58C_3"/>
    <property type="match status" value="1"/>
</dbReference>
<reference evidence="3" key="1">
    <citation type="journal article" date="2019" name="Int. J. Syst. Evol. Microbiol.">
        <title>The Global Catalogue of Microorganisms (GCM) 10K type strain sequencing project: providing services to taxonomists for standard genome sequencing and annotation.</title>
        <authorList>
            <consortium name="The Broad Institute Genomics Platform"/>
            <consortium name="The Broad Institute Genome Sequencing Center for Infectious Disease"/>
            <person name="Wu L."/>
            <person name="Ma J."/>
        </authorList>
    </citation>
    <scope>NUCLEOTIDE SEQUENCE [LARGE SCALE GENOMIC DNA]</scope>
    <source>
        <strain evidence="3">CGMCC 1.12966</strain>
    </source>
</reference>
<dbReference type="Gene3D" id="2.60.40.1740">
    <property type="entry name" value="hypothetical protein (bacova_03559)"/>
    <property type="match status" value="1"/>
</dbReference>
<name>A0ABQ3I2S2_9SPHI</name>
<evidence type="ECO:0000313" key="2">
    <source>
        <dbReference type="EMBL" id="GHE44699.1"/>
    </source>
</evidence>
<dbReference type="PROSITE" id="PS51257">
    <property type="entry name" value="PROKAR_LIPOPROTEIN"/>
    <property type="match status" value="1"/>
</dbReference>
<dbReference type="Pfam" id="PF00754">
    <property type="entry name" value="F5_F8_type_C"/>
    <property type="match status" value="1"/>
</dbReference>